<keyword evidence="8 10" id="KW-1133">Transmembrane helix</keyword>
<evidence type="ECO:0000256" key="3">
    <source>
        <dbReference type="ARBA" id="ARBA00008281"/>
    </source>
</evidence>
<dbReference type="OrthoDB" id="1808628at2"/>
<dbReference type="GO" id="GO:0005886">
    <property type="term" value="C:plasma membrane"/>
    <property type="evidence" value="ECO:0007669"/>
    <property type="project" value="UniProtKB-SubCell"/>
</dbReference>
<comment type="similarity">
    <text evidence="3 10">Belongs to the FliL family.</text>
</comment>
<keyword evidence="11" id="KW-0282">Flagellum</keyword>
<evidence type="ECO:0000256" key="10">
    <source>
        <dbReference type="RuleBase" id="RU364125"/>
    </source>
</evidence>
<keyword evidence="9 10" id="KW-0472">Membrane</keyword>
<feature type="transmembrane region" description="Helical" evidence="10">
    <location>
        <begin position="21"/>
        <end position="48"/>
    </location>
</feature>
<dbReference type="RefSeq" id="WP_092467832.1">
    <property type="nucleotide sequence ID" value="NZ_FOOX01000001.1"/>
</dbReference>
<evidence type="ECO:0000256" key="1">
    <source>
        <dbReference type="ARBA" id="ARBA00002254"/>
    </source>
</evidence>
<dbReference type="PANTHER" id="PTHR35091">
    <property type="entry name" value="FLAGELLAR PROTEIN FLIL"/>
    <property type="match status" value="1"/>
</dbReference>
<comment type="function">
    <text evidence="1 10">Controls the rotational direction of flagella during chemotaxis.</text>
</comment>
<evidence type="ECO:0000256" key="6">
    <source>
        <dbReference type="ARBA" id="ARBA00022692"/>
    </source>
</evidence>
<dbReference type="GO" id="GO:0006935">
    <property type="term" value="P:chemotaxis"/>
    <property type="evidence" value="ECO:0007669"/>
    <property type="project" value="UniProtKB-KW"/>
</dbReference>
<dbReference type="GO" id="GO:0009425">
    <property type="term" value="C:bacterial-type flagellum basal body"/>
    <property type="evidence" value="ECO:0007669"/>
    <property type="project" value="InterPro"/>
</dbReference>
<dbReference type="InterPro" id="IPR005503">
    <property type="entry name" value="FliL"/>
</dbReference>
<dbReference type="Proteomes" id="UP000199337">
    <property type="component" value="Unassembled WGS sequence"/>
</dbReference>
<proteinExistence type="inferred from homology"/>
<keyword evidence="7 10" id="KW-0283">Flagellar rotation</keyword>
<protein>
    <recommendedName>
        <fullName evidence="10">Flagellar protein FliL</fullName>
    </recommendedName>
</protein>
<organism evidence="11 12">
    <name type="scientific">Desulfotruncus arcticus DSM 17038</name>
    <dbReference type="NCBI Taxonomy" id="1121424"/>
    <lineage>
        <taxon>Bacteria</taxon>
        <taxon>Bacillati</taxon>
        <taxon>Bacillota</taxon>
        <taxon>Clostridia</taxon>
        <taxon>Eubacteriales</taxon>
        <taxon>Desulfallaceae</taxon>
        <taxon>Desulfotruncus</taxon>
    </lineage>
</organism>
<dbReference type="EMBL" id="FOOX01000001">
    <property type="protein sequence ID" value="SFF96026.1"/>
    <property type="molecule type" value="Genomic_DNA"/>
</dbReference>
<name>A0A1I2N3C7_9FIRM</name>
<keyword evidence="4 10" id="KW-1003">Cell membrane</keyword>
<accession>A0A1I2N3C7</accession>
<dbReference type="Pfam" id="PF03748">
    <property type="entry name" value="FliL"/>
    <property type="match status" value="1"/>
</dbReference>
<evidence type="ECO:0000256" key="8">
    <source>
        <dbReference type="ARBA" id="ARBA00022989"/>
    </source>
</evidence>
<keyword evidence="5 10" id="KW-0145">Chemotaxis</keyword>
<gene>
    <name evidence="11" type="ORF">SAMN05660649_00212</name>
</gene>
<dbReference type="PANTHER" id="PTHR35091:SF2">
    <property type="entry name" value="FLAGELLAR PROTEIN FLIL"/>
    <property type="match status" value="1"/>
</dbReference>
<comment type="subcellular location">
    <subcellularLocation>
        <location evidence="2">Cell membrane</location>
        <topology evidence="2">Single-pass membrane protein</topology>
    </subcellularLocation>
</comment>
<keyword evidence="12" id="KW-1185">Reference proteome</keyword>
<reference evidence="12" key="1">
    <citation type="submission" date="2016-10" db="EMBL/GenBank/DDBJ databases">
        <authorList>
            <person name="Varghese N."/>
            <person name="Submissions S."/>
        </authorList>
    </citation>
    <scope>NUCLEOTIDE SEQUENCE [LARGE SCALE GENOMIC DNA]</scope>
    <source>
        <strain evidence="12">DSM 17038</strain>
    </source>
</reference>
<sequence length="169" mass="18785">MALRKPKKEKQKKADQAEKKAGGGNLLMMFIMMLAVFLVGAGMVIGYFQFFGPAATAENEKPKKEKETVLATLDLGDMVVNLADQDQGRFLKTKITLGYAPTKENEQIVEEKKAQVIEEVLLTLRKKTYADVSPPGATDKLKSELIKAINGRLNANVAKELYFTEYIVQ</sequence>
<evidence type="ECO:0000256" key="7">
    <source>
        <dbReference type="ARBA" id="ARBA00022779"/>
    </source>
</evidence>
<dbReference type="AlphaFoldDB" id="A0A1I2N3C7"/>
<evidence type="ECO:0000256" key="5">
    <source>
        <dbReference type="ARBA" id="ARBA00022500"/>
    </source>
</evidence>
<dbReference type="STRING" id="341036.SAMN05660649_00212"/>
<dbReference type="GO" id="GO:0071978">
    <property type="term" value="P:bacterial-type flagellum-dependent swarming motility"/>
    <property type="evidence" value="ECO:0007669"/>
    <property type="project" value="TreeGrafter"/>
</dbReference>
<keyword evidence="11" id="KW-0969">Cilium</keyword>
<keyword evidence="6 10" id="KW-0812">Transmembrane</keyword>
<keyword evidence="11" id="KW-0966">Cell projection</keyword>
<evidence type="ECO:0000313" key="12">
    <source>
        <dbReference type="Proteomes" id="UP000199337"/>
    </source>
</evidence>
<evidence type="ECO:0000256" key="2">
    <source>
        <dbReference type="ARBA" id="ARBA00004162"/>
    </source>
</evidence>
<evidence type="ECO:0000256" key="9">
    <source>
        <dbReference type="ARBA" id="ARBA00023136"/>
    </source>
</evidence>
<evidence type="ECO:0000256" key="4">
    <source>
        <dbReference type="ARBA" id="ARBA00022475"/>
    </source>
</evidence>
<evidence type="ECO:0000313" key="11">
    <source>
        <dbReference type="EMBL" id="SFF96026.1"/>
    </source>
</evidence>